<dbReference type="RefSeq" id="WP_407348851.1">
    <property type="nucleotide sequence ID" value="NZ_CP136864.1"/>
</dbReference>
<gene>
    <name evidence="1" type="ORF">R0135_03370</name>
</gene>
<accession>A0ABZ0I6W0</accession>
<evidence type="ECO:0000313" key="1">
    <source>
        <dbReference type="EMBL" id="WOJ94215.1"/>
    </source>
</evidence>
<name>A0ABZ0I6W0_9GAMM</name>
<keyword evidence="2" id="KW-1185">Reference proteome</keyword>
<dbReference type="Proteomes" id="UP001626537">
    <property type="component" value="Chromosome"/>
</dbReference>
<reference evidence="1 2" key="1">
    <citation type="submission" date="2023-10" db="EMBL/GenBank/DDBJ databases">
        <title>Two novel species belonging to the OM43/NOR5 clade.</title>
        <authorList>
            <person name="Park M."/>
        </authorList>
    </citation>
    <scope>NUCLEOTIDE SEQUENCE [LARGE SCALE GENOMIC DNA]</scope>
    <source>
        <strain evidence="1 2">IMCC43200</strain>
    </source>
</reference>
<proteinExistence type="predicted"/>
<organism evidence="1 2">
    <name type="scientific">Congregibacter variabilis</name>
    <dbReference type="NCBI Taxonomy" id="3081200"/>
    <lineage>
        <taxon>Bacteria</taxon>
        <taxon>Pseudomonadati</taxon>
        <taxon>Pseudomonadota</taxon>
        <taxon>Gammaproteobacteria</taxon>
        <taxon>Cellvibrionales</taxon>
        <taxon>Halieaceae</taxon>
        <taxon>Congregibacter</taxon>
    </lineage>
</organism>
<evidence type="ECO:0000313" key="2">
    <source>
        <dbReference type="Proteomes" id="UP001626537"/>
    </source>
</evidence>
<sequence>MTRKSNRQKSSGWAKALPQRALKRLDSLGADELAKAQAANSYAVFLANKSYRETTAPPKAVTTHIAETEKAISELRRCLDGTPDQIASWASYQLNKSGGTTYRAYCRSVMGQLEHLRDLQRDAERNFASQEIADAGERPKNAEARLLSELSSVIEPLVHTKLRAAEVAGELAVLLGISGLPSSDKGLADRIRNYRKSVEIDA</sequence>
<dbReference type="EMBL" id="CP136864">
    <property type="protein sequence ID" value="WOJ94215.1"/>
    <property type="molecule type" value="Genomic_DNA"/>
</dbReference>
<protein>
    <submittedName>
        <fullName evidence="1">Uncharacterized protein</fullName>
    </submittedName>
</protein>